<gene>
    <name evidence="2" type="ORF">GB881_15765</name>
</gene>
<name>A0A6N7EPN6_9MICO</name>
<evidence type="ECO:0000313" key="2">
    <source>
        <dbReference type="EMBL" id="MPV38475.1"/>
    </source>
</evidence>
<evidence type="ECO:0000313" key="3">
    <source>
        <dbReference type="Proteomes" id="UP000437709"/>
    </source>
</evidence>
<sequence length="105" mass="11293">MRDDETRKMAVMNRWLDEVCTELGVDRTLMTSSTSPLLRLIGEVAHGPSRPGAPLTAFLVGLAAATAATDRAGQEAAVAERIDAVSRLVERWTAENAPEDEDGGR</sequence>
<accession>A0A6N7EPN6</accession>
<dbReference type="OrthoDB" id="4735656at2"/>
<dbReference type="Proteomes" id="UP000437709">
    <property type="component" value="Unassembled WGS sequence"/>
</dbReference>
<keyword evidence="3" id="KW-1185">Reference proteome</keyword>
<comment type="caution">
    <text evidence="2">The sequence shown here is derived from an EMBL/GenBank/DDBJ whole genome shotgun (WGS) entry which is preliminary data.</text>
</comment>
<protein>
    <recommendedName>
        <fullName evidence="1">DUF6457 domain-containing protein</fullName>
    </recommendedName>
</protein>
<reference evidence="2 3" key="1">
    <citation type="submission" date="2019-10" db="EMBL/GenBank/DDBJ databases">
        <title>Georgenia wutianyii sp. nov. and Georgenia yuyongxinii sp. nov. isolated from plateau pika (Ochotona curzoniae) in the Qinghai-Tibet plateau of China.</title>
        <authorList>
            <person name="Tian Z."/>
        </authorList>
    </citation>
    <scope>NUCLEOTIDE SEQUENCE [LARGE SCALE GENOMIC DNA]</scope>
    <source>
        <strain evidence="2 3">JCM 19765</strain>
    </source>
</reference>
<dbReference type="InterPro" id="IPR045598">
    <property type="entry name" value="DUF6457"/>
</dbReference>
<dbReference type="AlphaFoldDB" id="A0A6N7EPN6"/>
<evidence type="ECO:0000259" key="1">
    <source>
        <dbReference type="Pfam" id="PF20058"/>
    </source>
</evidence>
<feature type="domain" description="DUF6457" evidence="1">
    <location>
        <begin position="8"/>
        <end position="96"/>
    </location>
</feature>
<dbReference type="RefSeq" id="WP_152196352.1">
    <property type="nucleotide sequence ID" value="NZ_VUKD01000005.1"/>
</dbReference>
<organism evidence="2 3">
    <name type="scientific">Georgenia subflava</name>
    <dbReference type="NCBI Taxonomy" id="1622177"/>
    <lineage>
        <taxon>Bacteria</taxon>
        <taxon>Bacillati</taxon>
        <taxon>Actinomycetota</taxon>
        <taxon>Actinomycetes</taxon>
        <taxon>Micrococcales</taxon>
        <taxon>Bogoriellaceae</taxon>
        <taxon>Georgenia</taxon>
    </lineage>
</organism>
<proteinExistence type="predicted"/>
<dbReference type="Pfam" id="PF20058">
    <property type="entry name" value="DUF6457"/>
    <property type="match status" value="1"/>
</dbReference>
<dbReference type="EMBL" id="WHPC01000083">
    <property type="protein sequence ID" value="MPV38475.1"/>
    <property type="molecule type" value="Genomic_DNA"/>
</dbReference>